<organism evidence="1 2">
    <name type="scientific">Persea americana</name>
    <name type="common">Avocado</name>
    <dbReference type="NCBI Taxonomy" id="3435"/>
    <lineage>
        <taxon>Eukaryota</taxon>
        <taxon>Viridiplantae</taxon>
        <taxon>Streptophyta</taxon>
        <taxon>Embryophyta</taxon>
        <taxon>Tracheophyta</taxon>
        <taxon>Spermatophyta</taxon>
        <taxon>Magnoliopsida</taxon>
        <taxon>Magnoliidae</taxon>
        <taxon>Laurales</taxon>
        <taxon>Lauraceae</taxon>
        <taxon>Persea</taxon>
    </lineage>
</organism>
<dbReference type="EMBL" id="CM056811">
    <property type="protein sequence ID" value="KAJ8635856.1"/>
    <property type="molecule type" value="Genomic_DNA"/>
</dbReference>
<comment type="caution">
    <text evidence="1">The sequence shown here is derived from an EMBL/GenBank/DDBJ whole genome shotgun (WGS) entry which is preliminary data.</text>
</comment>
<keyword evidence="2" id="KW-1185">Reference proteome</keyword>
<accession>A0ACC2LS51</accession>
<protein>
    <submittedName>
        <fullName evidence="1">Uncharacterized protein</fullName>
    </submittedName>
</protein>
<reference evidence="1 2" key="1">
    <citation type="journal article" date="2022" name="Hortic Res">
        <title>A haplotype resolved chromosomal level avocado genome allows analysis of novel avocado genes.</title>
        <authorList>
            <person name="Nath O."/>
            <person name="Fletcher S.J."/>
            <person name="Hayward A."/>
            <person name="Shaw L.M."/>
            <person name="Masouleh A.K."/>
            <person name="Furtado A."/>
            <person name="Henry R.J."/>
            <person name="Mitter N."/>
        </authorList>
    </citation>
    <scope>NUCLEOTIDE SEQUENCE [LARGE SCALE GENOMIC DNA]</scope>
    <source>
        <strain evidence="2">cv. Hass</strain>
    </source>
</reference>
<sequence>MTAAESLVEFKKTDEPDSSRNKGKGWGDKDRDKERDRGRDRDKPSKSGSGKPPFQKWKSSKDGDKKDREPQACFLCDGPNRMRDCPKRGKHAAIAEKDEAERETLCHVPQNKN</sequence>
<proteinExistence type="predicted"/>
<gene>
    <name evidence="1" type="ORF">MRB53_010123</name>
</gene>
<evidence type="ECO:0000313" key="2">
    <source>
        <dbReference type="Proteomes" id="UP001234297"/>
    </source>
</evidence>
<evidence type="ECO:0000313" key="1">
    <source>
        <dbReference type="EMBL" id="KAJ8635856.1"/>
    </source>
</evidence>
<name>A0ACC2LS51_PERAE</name>
<dbReference type="Proteomes" id="UP001234297">
    <property type="component" value="Chromosome 3"/>
</dbReference>